<comment type="caution">
    <text evidence="2">The sequence shown here is derived from an EMBL/GenBank/DDBJ whole genome shotgun (WGS) entry which is preliminary data.</text>
</comment>
<dbReference type="AlphaFoldDB" id="A3IGX4"/>
<protein>
    <recommendedName>
        <fullName evidence="1">GUN4-like domain-containing protein</fullName>
    </recommendedName>
</protein>
<dbReference type="GO" id="GO:0046906">
    <property type="term" value="F:tetrapyrrole binding"/>
    <property type="evidence" value="ECO:0007669"/>
    <property type="project" value="TreeGrafter"/>
</dbReference>
<feature type="domain" description="GUN4-like" evidence="1">
    <location>
        <begin position="388"/>
        <end position="514"/>
    </location>
</feature>
<dbReference type="Gene3D" id="1.25.40.620">
    <property type="match status" value="1"/>
</dbReference>
<dbReference type="PANTHER" id="PTHR34800:SF1">
    <property type="entry name" value="TETRAPYRROLE-BINDING PROTEIN, CHLOROPLASTIC"/>
    <property type="match status" value="1"/>
</dbReference>
<dbReference type="SUPFAM" id="SSF140869">
    <property type="entry name" value="GUN4-like"/>
    <property type="match status" value="1"/>
</dbReference>
<dbReference type="InterPro" id="IPR008629">
    <property type="entry name" value="GUN4-like"/>
</dbReference>
<name>A3IGX4_9CHRO</name>
<reference evidence="2 3" key="1">
    <citation type="submission" date="2007-03" db="EMBL/GenBank/DDBJ databases">
        <authorList>
            <person name="Stal L."/>
            <person name="Ferriera S."/>
            <person name="Johnson J."/>
            <person name="Kravitz S."/>
            <person name="Beeson K."/>
            <person name="Sutton G."/>
            <person name="Rogers Y.-H."/>
            <person name="Friedman R."/>
            <person name="Frazier M."/>
            <person name="Venter J.C."/>
        </authorList>
    </citation>
    <scope>NUCLEOTIDE SEQUENCE [LARGE SCALE GENOMIC DNA]</scope>
    <source>
        <strain evidence="2 3">CCY0110</strain>
    </source>
</reference>
<dbReference type="PANTHER" id="PTHR34800">
    <property type="entry name" value="TETRAPYRROLE-BINDING PROTEIN, CHLOROPLASTIC"/>
    <property type="match status" value="1"/>
</dbReference>
<evidence type="ECO:0000313" key="3">
    <source>
        <dbReference type="Proteomes" id="UP000003781"/>
    </source>
</evidence>
<dbReference type="EMBL" id="AAXW01000001">
    <property type="protein sequence ID" value="EAZ94216.1"/>
    <property type="molecule type" value="Genomic_DNA"/>
</dbReference>
<dbReference type="Pfam" id="PF05419">
    <property type="entry name" value="GUN4"/>
    <property type="match status" value="1"/>
</dbReference>
<keyword evidence="3" id="KW-1185">Reference proteome</keyword>
<evidence type="ECO:0000259" key="1">
    <source>
        <dbReference type="Pfam" id="PF05419"/>
    </source>
</evidence>
<organism evidence="2 3">
    <name type="scientific">Crocosphaera chwakensis CCY0110</name>
    <dbReference type="NCBI Taxonomy" id="391612"/>
    <lineage>
        <taxon>Bacteria</taxon>
        <taxon>Bacillati</taxon>
        <taxon>Cyanobacteriota</taxon>
        <taxon>Cyanophyceae</taxon>
        <taxon>Oscillatoriophycideae</taxon>
        <taxon>Chroococcales</taxon>
        <taxon>Aphanothecaceae</taxon>
        <taxon>Crocosphaera</taxon>
        <taxon>Crocosphaera chwakensis</taxon>
    </lineage>
</organism>
<accession>A3IGX4</accession>
<dbReference type="CDD" id="cd16383">
    <property type="entry name" value="GUN4"/>
    <property type="match status" value="1"/>
</dbReference>
<dbReference type="Gene3D" id="1.10.10.1770">
    <property type="entry name" value="Gun4-like"/>
    <property type="match status" value="1"/>
</dbReference>
<dbReference type="InterPro" id="IPR037215">
    <property type="entry name" value="GUN4-like_sf"/>
</dbReference>
<evidence type="ECO:0000313" key="2">
    <source>
        <dbReference type="EMBL" id="EAZ94216.1"/>
    </source>
</evidence>
<sequence>MNDPENEQLTEGVARIRSDQEAQENAADLCKQLFANLAFNDLARNPLLITMIAVTHRSEKTLPTEREELYRKITDLLLSTRPYHKNTLLTLTAKNNKIILQVLAFCLMEVEETTFTPKQGIQWIESTLKDCCSENQSLTGHKFFTEMLEITGLLQERELDTYEFSHLTFQEYFAALHLKDLGQKGQEKIIERLENQKWEEVIYFYMTLADATPIITSILNNPNGYTLSLANKCKFSARLKATVRQKLNKVLLERREDYKNISVAVTLEQRFNNLTVIDDKTAISNPITWEEYKLFLDAQTSGQFHSTAEVINIADNMTNYLVTGIKWEDARWFCGWLATQQTLQSSEGVYDYRLPTAGETSQLVPKGITENSQDTGDCLRVVSEIIPSRYQTLLNYLSSGRWKDADEETAKVMLQVANRVKEGWLDIDDIENFPCEDLRIIDQVWVKYSNGRFGFSVQKKIYIDELGGTTEYNEKVWKEFCYDVGWIQKEIYLDYSDLSFESRHTTKPLGHLPCYIGYLGGERRYGFRW</sequence>
<dbReference type="InterPro" id="IPR016187">
    <property type="entry name" value="CTDL_fold"/>
</dbReference>
<dbReference type="eggNOG" id="COG5635">
    <property type="taxonomic scope" value="Bacteria"/>
</dbReference>
<gene>
    <name evidence="2" type="ORF">CY0110_10087</name>
</gene>
<dbReference type="SUPFAM" id="SSF56436">
    <property type="entry name" value="C-type lectin-like"/>
    <property type="match status" value="1"/>
</dbReference>
<dbReference type="eggNOG" id="COG1262">
    <property type="taxonomic scope" value="Bacteria"/>
</dbReference>
<proteinExistence type="predicted"/>
<dbReference type="Proteomes" id="UP000003781">
    <property type="component" value="Unassembled WGS sequence"/>
</dbReference>